<name>B9SCT9_RICCO</name>
<organism evidence="1 2">
    <name type="scientific">Ricinus communis</name>
    <name type="common">Castor bean</name>
    <dbReference type="NCBI Taxonomy" id="3988"/>
    <lineage>
        <taxon>Eukaryota</taxon>
        <taxon>Viridiplantae</taxon>
        <taxon>Streptophyta</taxon>
        <taxon>Embryophyta</taxon>
        <taxon>Tracheophyta</taxon>
        <taxon>Spermatophyta</taxon>
        <taxon>Magnoliopsida</taxon>
        <taxon>eudicotyledons</taxon>
        <taxon>Gunneridae</taxon>
        <taxon>Pentapetalae</taxon>
        <taxon>rosids</taxon>
        <taxon>fabids</taxon>
        <taxon>Malpighiales</taxon>
        <taxon>Euphorbiaceae</taxon>
        <taxon>Acalyphoideae</taxon>
        <taxon>Acalypheae</taxon>
        <taxon>Ricinus</taxon>
    </lineage>
</organism>
<keyword evidence="2" id="KW-1185">Reference proteome</keyword>
<dbReference type="Proteomes" id="UP000008311">
    <property type="component" value="Unassembled WGS sequence"/>
</dbReference>
<dbReference type="EMBL" id="EQ973924">
    <property type="protein sequence ID" value="EEF38534.1"/>
    <property type="molecule type" value="Genomic_DNA"/>
</dbReference>
<sequence length="97" mass="10927">MQLGFAVQYSKGTGMTGTKFFIHKGLRGRANFSLELQKTYDTKFIHVGIQTSKDDGKGKIRGNIKFSSTTRLAEEELTAETNIVYELISRIVKDVEH</sequence>
<evidence type="ECO:0000313" key="1">
    <source>
        <dbReference type="EMBL" id="EEF38534.1"/>
    </source>
</evidence>
<proteinExistence type="predicted"/>
<protein>
    <submittedName>
        <fullName evidence="1">Uncharacterized protein</fullName>
    </submittedName>
</protein>
<reference evidence="2" key="1">
    <citation type="journal article" date="2010" name="Nat. Biotechnol.">
        <title>Draft genome sequence of the oilseed species Ricinus communis.</title>
        <authorList>
            <person name="Chan A.P."/>
            <person name="Crabtree J."/>
            <person name="Zhao Q."/>
            <person name="Lorenzi H."/>
            <person name="Orvis J."/>
            <person name="Puiu D."/>
            <person name="Melake-Berhan A."/>
            <person name="Jones K.M."/>
            <person name="Redman J."/>
            <person name="Chen G."/>
            <person name="Cahoon E.B."/>
            <person name="Gedil M."/>
            <person name="Stanke M."/>
            <person name="Haas B.J."/>
            <person name="Wortman J.R."/>
            <person name="Fraser-Liggett C.M."/>
            <person name="Ravel J."/>
            <person name="Rabinowicz P.D."/>
        </authorList>
    </citation>
    <scope>NUCLEOTIDE SEQUENCE [LARGE SCALE GENOMIC DNA]</scope>
    <source>
        <strain evidence="2">cv. Hale</strain>
    </source>
</reference>
<gene>
    <name evidence="1" type="ORF">RCOM_1281620</name>
</gene>
<accession>B9SCT9</accession>
<dbReference type="AlphaFoldDB" id="B9SCT9"/>
<dbReference type="InParanoid" id="B9SCT9"/>
<evidence type="ECO:0000313" key="2">
    <source>
        <dbReference type="Proteomes" id="UP000008311"/>
    </source>
</evidence>